<keyword evidence="3" id="KW-1185">Reference proteome</keyword>
<dbReference type="EMBL" id="KB304246">
    <property type="protein sequence ID" value="ELU02203.1"/>
    <property type="molecule type" value="Genomic_DNA"/>
</dbReference>
<dbReference type="STRING" id="283909.R7UEJ0"/>
<dbReference type="OMA" id="ANMMATH"/>
<reference evidence="2" key="3">
    <citation type="submission" date="2015-06" db="UniProtKB">
        <authorList>
            <consortium name="EnsemblMetazoa"/>
        </authorList>
    </citation>
    <scope>IDENTIFICATION</scope>
</reference>
<dbReference type="PANTHER" id="PTHR19446">
    <property type="entry name" value="REVERSE TRANSCRIPTASES"/>
    <property type="match status" value="1"/>
</dbReference>
<name>R7UEJ0_CAPTE</name>
<reference evidence="1 3" key="2">
    <citation type="journal article" date="2013" name="Nature">
        <title>Insights into bilaterian evolution from three spiralian genomes.</title>
        <authorList>
            <person name="Simakov O."/>
            <person name="Marletaz F."/>
            <person name="Cho S.J."/>
            <person name="Edsinger-Gonzales E."/>
            <person name="Havlak P."/>
            <person name="Hellsten U."/>
            <person name="Kuo D.H."/>
            <person name="Larsson T."/>
            <person name="Lv J."/>
            <person name="Arendt D."/>
            <person name="Savage R."/>
            <person name="Osoegawa K."/>
            <person name="de Jong P."/>
            <person name="Grimwood J."/>
            <person name="Chapman J.A."/>
            <person name="Shapiro H."/>
            <person name="Aerts A."/>
            <person name="Otillar R.P."/>
            <person name="Terry A.Y."/>
            <person name="Boore J.L."/>
            <person name="Grigoriev I.V."/>
            <person name="Lindberg D.R."/>
            <person name="Seaver E.C."/>
            <person name="Weisblat D.A."/>
            <person name="Putnam N.H."/>
            <person name="Rokhsar D.S."/>
        </authorList>
    </citation>
    <scope>NUCLEOTIDE SEQUENCE</scope>
    <source>
        <strain evidence="1 3">I ESC-2004</strain>
    </source>
</reference>
<evidence type="ECO:0000313" key="3">
    <source>
        <dbReference type="Proteomes" id="UP000014760"/>
    </source>
</evidence>
<gene>
    <name evidence="1" type="ORF">CAPTEDRAFT_146789</name>
</gene>
<dbReference type="HOGENOM" id="CLU_118269_3_0_1"/>
<proteinExistence type="predicted"/>
<evidence type="ECO:0000313" key="2">
    <source>
        <dbReference type="EnsemblMetazoa" id="CapteP146789"/>
    </source>
</evidence>
<evidence type="ECO:0000313" key="1">
    <source>
        <dbReference type="EMBL" id="ELU02203.1"/>
    </source>
</evidence>
<reference evidence="3" key="1">
    <citation type="submission" date="2012-12" db="EMBL/GenBank/DDBJ databases">
        <authorList>
            <person name="Hellsten U."/>
            <person name="Grimwood J."/>
            <person name="Chapman J.A."/>
            <person name="Shapiro H."/>
            <person name="Aerts A."/>
            <person name="Otillar R.P."/>
            <person name="Terry A.Y."/>
            <person name="Boore J.L."/>
            <person name="Simakov O."/>
            <person name="Marletaz F."/>
            <person name="Cho S.-J."/>
            <person name="Edsinger-Gonzales E."/>
            <person name="Havlak P."/>
            <person name="Kuo D.-H."/>
            <person name="Larsson T."/>
            <person name="Lv J."/>
            <person name="Arendt D."/>
            <person name="Savage R."/>
            <person name="Osoegawa K."/>
            <person name="de Jong P."/>
            <person name="Lindberg D.R."/>
            <person name="Seaver E.C."/>
            <person name="Weisblat D.A."/>
            <person name="Putnam N.H."/>
            <person name="Grigoriev I.V."/>
            <person name="Rokhsar D.S."/>
        </authorList>
    </citation>
    <scope>NUCLEOTIDE SEQUENCE</scope>
    <source>
        <strain evidence="3">I ESC-2004</strain>
    </source>
</reference>
<dbReference type="OrthoDB" id="445826at2759"/>
<evidence type="ECO:0008006" key="4">
    <source>
        <dbReference type="Google" id="ProtNLM"/>
    </source>
</evidence>
<dbReference type="Proteomes" id="UP000014760">
    <property type="component" value="Unassembled WGS sequence"/>
</dbReference>
<accession>R7UEJ0</accession>
<protein>
    <recommendedName>
        <fullName evidence="4">Reverse transcriptase domain-containing protein</fullName>
    </recommendedName>
</protein>
<dbReference type="EMBL" id="AMQN01046243">
    <property type="status" value="NOT_ANNOTATED_CDS"/>
    <property type="molecule type" value="Genomic_DNA"/>
</dbReference>
<dbReference type="AlphaFoldDB" id="R7UEJ0"/>
<organism evidence="1">
    <name type="scientific">Capitella teleta</name>
    <name type="common">Polychaete worm</name>
    <dbReference type="NCBI Taxonomy" id="283909"/>
    <lineage>
        <taxon>Eukaryota</taxon>
        <taxon>Metazoa</taxon>
        <taxon>Spiralia</taxon>
        <taxon>Lophotrochozoa</taxon>
        <taxon>Annelida</taxon>
        <taxon>Polychaeta</taxon>
        <taxon>Sedentaria</taxon>
        <taxon>Scolecida</taxon>
        <taxon>Capitellidae</taxon>
        <taxon>Capitella</taxon>
    </lineage>
</organism>
<sequence length="110" mass="12685">MRPTDEQEICNIIKNLKSKPSSGYDYISTNHLKQLSPLIAHPLSILYNRCITQGYFPHELKTAKVIPIHKKDNTRVLNNYRPIALLPSLSKILEKLIAKRILLFVTNKTF</sequence>
<dbReference type="EnsemblMetazoa" id="CapteT146789">
    <property type="protein sequence ID" value="CapteP146789"/>
    <property type="gene ID" value="CapteG146789"/>
</dbReference>